<dbReference type="EnsemblPlants" id="AVESA.00010b.r2.6AG1018550.1">
    <property type="protein sequence ID" value="AVESA.00010b.r2.6AG1018550.1.CDS.1"/>
    <property type="gene ID" value="AVESA.00010b.r2.6AG1018550"/>
</dbReference>
<name>A0ACD5YQQ8_AVESA</name>
<keyword evidence="2" id="KW-1185">Reference proteome</keyword>
<evidence type="ECO:0000313" key="1">
    <source>
        <dbReference type="EnsemblPlants" id="AVESA.00010b.r2.6AG1018550.1.CDS.1"/>
    </source>
</evidence>
<accession>A0ACD5YQQ8</accession>
<dbReference type="Proteomes" id="UP001732700">
    <property type="component" value="Chromosome 6A"/>
</dbReference>
<evidence type="ECO:0000313" key="2">
    <source>
        <dbReference type="Proteomes" id="UP001732700"/>
    </source>
</evidence>
<organism evidence="1 2">
    <name type="scientific">Avena sativa</name>
    <name type="common">Oat</name>
    <dbReference type="NCBI Taxonomy" id="4498"/>
    <lineage>
        <taxon>Eukaryota</taxon>
        <taxon>Viridiplantae</taxon>
        <taxon>Streptophyta</taxon>
        <taxon>Embryophyta</taxon>
        <taxon>Tracheophyta</taxon>
        <taxon>Spermatophyta</taxon>
        <taxon>Magnoliopsida</taxon>
        <taxon>Liliopsida</taxon>
        <taxon>Poales</taxon>
        <taxon>Poaceae</taxon>
        <taxon>BOP clade</taxon>
        <taxon>Pooideae</taxon>
        <taxon>Poodae</taxon>
        <taxon>Poeae</taxon>
        <taxon>Poeae Chloroplast Group 1 (Aveneae type)</taxon>
        <taxon>Aveninae</taxon>
        <taxon>Avena</taxon>
    </lineage>
</organism>
<reference evidence="1" key="2">
    <citation type="submission" date="2025-09" db="UniProtKB">
        <authorList>
            <consortium name="EnsemblPlants"/>
        </authorList>
    </citation>
    <scope>IDENTIFICATION</scope>
</reference>
<sequence length="548" mass="62177">MLFPRFSGEQPRIWRDQCLDYFRVFDISPTLWLTTATLHLDGNAAVWLQSYKQRHELGGWPQFIVAVEAEFGADDHRRFMKALLRLKQAGSVDEYKQEFQALVYQVSMYNPHYDEQFFISQFTKGLKVELRGAVESLIPDTLDRAILIARVQQEVLDDAKPRAQRQYGRADQTVARVEANRPALKFATGDLWKDRQLRDYRRANGLCFRCGEKYDPAHQCGQKPVAALNALETEECPLRLSEEVLNMIEMHDVATAEQLSLSIHAMAGSEGAETLRLRALVGNQVLVILVDSGSSSSFIHAHILERIRCTVAEAPSVAVKVANGECLYSTQIVPEFTWWSHGATFNTPMRVLNLGAYDAILGMDWLKQHSPMLTDWNKKILSFSHGGHQVTLHGIQSTSATSVREIPVEQLAKWAKGNDIWAMAVVHTTASQSTSESSVCPAPIQELLTEFQSVFSEPAELPPPRQYDHAIPLKPYSTPFNSRPYRYSPAHKDEIERHARRWHHCSEHVAICIASTFGPKERWYLEVLRGLPPTERPHCEECVPDAKY</sequence>
<reference evidence="1" key="1">
    <citation type="submission" date="2021-05" db="EMBL/GenBank/DDBJ databases">
        <authorList>
            <person name="Scholz U."/>
            <person name="Mascher M."/>
            <person name="Fiebig A."/>
        </authorList>
    </citation>
    <scope>NUCLEOTIDE SEQUENCE [LARGE SCALE GENOMIC DNA]</scope>
</reference>
<proteinExistence type="predicted"/>
<protein>
    <submittedName>
        <fullName evidence="1">Uncharacterized protein</fullName>
    </submittedName>
</protein>